<accession>A0ACB6FWA6</accession>
<evidence type="ECO:0000313" key="2">
    <source>
        <dbReference type="Proteomes" id="UP000293547"/>
    </source>
</evidence>
<dbReference type="EMBL" id="PDWZ02000002">
    <property type="protein sequence ID" value="KAB2108660.1"/>
    <property type="molecule type" value="Genomic_DNA"/>
</dbReference>
<keyword evidence="2" id="KW-1185">Reference proteome</keyword>
<reference evidence="1 2" key="1">
    <citation type="journal article" date="2019" name="bioRxiv">
        <title>Genomics, evolutionary history and diagnostics of the Alternaria alternata species group including apple and Asian pear pathotypes.</title>
        <authorList>
            <person name="Armitage A.D."/>
            <person name="Cockerton H.M."/>
            <person name="Sreenivasaprasad S."/>
            <person name="Woodhall J.W."/>
            <person name="Lane C.R."/>
            <person name="Harrison R.J."/>
            <person name="Clarkson J.P."/>
        </authorList>
    </citation>
    <scope>NUCLEOTIDE SEQUENCE [LARGE SCALE GENOMIC DNA]</scope>
    <source>
        <strain evidence="1 2">FERA 650</strain>
    </source>
</reference>
<organism evidence="1 2">
    <name type="scientific">Alternaria gaisen</name>
    <dbReference type="NCBI Taxonomy" id="167740"/>
    <lineage>
        <taxon>Eukaryota</taxon>
        <taxon>Fungi</taxon>
        <taxon>Dikarya</taxon>
        <taxon>Ascomycota</taxon>
        <taxon>Pezizomycotina</taxon>
        <taxon>Dothideomycetes</taxon>
        <taxon>Pleosporomycetidae</taxon>
        <taxon>Pleosporales</taxon>
        <taxon>Pleosporineae</taxon>
        <taxon>Pleosporaceae</taxon>
        <taxon>Alternaria</taxon>
        <taxon>Alternaria sect. Alternaria</taxon>
    </lineage>
</organism>
<sequence>MASPEDSGTPEATPDSSTAQELPQAQSERDDMTKILQMMAASLHYIGNRNPTIATQLPPYPAETVPVFDGTNVTVFLERFEDMSNYYGFADKAMINRISAHCKPKQWLIIQSSNAYANALVNESWKDLREGLRKLFRSNDRSQQEARAEYFEHWLIQCQARSNLNIKEYLQEFQIRSKRCIEAATIDEDRRGYYLVKGLPFRQATKILERYSLRTDNPKGFDYKKISEYLTIRLELEEEARMLNPSEAIKEITPETEFIPPTTVQFTPSAIYDLPTAQNHAFQPQKLNIPLRNDHHKHQSTQSPPGKAPTNTEVDDLVNKMLELKINRASLELEPWKIQWTPRETELMNNPTIRIEVNRRTNDKVNSTPAFASQDGRNSQQPSQYRTQQYNNYQRNGNQTYGGQTFGNNAQRYQNQTPQYGQDNGQAQAFNVAMNCWVCDKAGHRKNDCPTLRAFIDKGWVHLDNRSMLQWGTEENPQGRVLQLGQRLWAENISAQIKRRWLKQDIDPLTVSSPFKEKPAMATVENNAISVQLVPDSTGSLQEDNVDQF</sequence>
<dbReference type="Proteomes" id="UP000293547">
    <property type="component" value="Unassembled WGS sequence"/>
</dbReference>
<name>A0ACB6FWA6_9PLEO</name>
<comment type="caution">
    <text evidence="1">The sequence shown here is derived from an EMBL/GenBank/DDBJ whole genome shotgun (WGS) entry which is preliminary data.</text>
</comment>
<protein>
    <submittedName>
        <fullName evidence="1">Uncharacterized protein</fullName>
    </submittedName>
</protein>
<gene>
    <name evidence="1" type="ORF">AG0111_0g2617</name>
</gene>
<proteinExistence type="predicted"/>
<evidence type="ECO:0000313" key="1">
    <source>
        <dbReference type="EMBL" id="KAB2108660.1"/>
    </source>
</evidence>